<dbReference type="Gene3D" id="2.60.40.790">
    <property type="match status" value="1"/>
</dbReference>
<dbReference type="PANTHER" id="PTHR46907">
    <property type="entry name" value="HEAT SHOCK PROTEIN BETA-7-RELATED"/>
    <property type="match status" value="1"/>
</dbReference>
<name>A0A7J6A8Q8_AMEME</name>
<dbReference type="SUPFAM" id="SSF49764">
    <property type="entry name" value="HSP20-like chaperones"/>
    <property type="match status" value="1"/>
</dbReference>
<evidence type="ECO:0000313" key="4">
    <source>
        <dbReference type="EMBL" id="KAF4079173.1"/>
    </source>
</evidence>
<protein>
    <recommendedName>
        <fullName evidence="3">SHSP domain-containing protein</fullName>
    </recommendedName>
</protein>
<dbReference type="AlphaFoldDB" id="A0A7J6A8Q8"/>
<keyword evidence="5" id="KW-1185">Reference proteome</keyword>
<sequence length="93" mass="10000">MSSKESTGEVCAVGDMYTFIADLSAFSPEQVIVTSSNNLIHISAEKLESDGTILDTFSHKCQFPADVDPMSVTSSLGNDGALTVRAWKQKDKV</sequence>
<proteinExistence type="inferred from homology"/>
<dbReference type="EMBL" id="JAAGNN010000016">
    <property type="protein sequence ID" value="KAF4079173.1"/>
    <property type="molecule type" value="Genomic_DNA"/>
</dbReference>
<dbReference type="Pfam" id="PF00011">
    <property type="entry name" value="HSP20"/>
    <property type="match status" value="1"/>
</dbReference>
<comment type="caution">
    <text evidence="4">The sequence shown here is derived from an EMBL/GenBank/DDBJ whole genome shotgun (WGS) entry which is preliminary data.</text>
</comment>
<dbReference type="PANTHER" id="PTHR46907:SF2">
    <property type="entry name" value="HEAT SHOCK PROTEIN BETA-7"/>
    <property type="match status" value="1"/>
</dbReference>
<evidence type="ECO:0000256" key="1">
    <source>
        <dbReference type="PROSITE-ProRule" id="PRU00285"/>
    </source>
</evidence>
<evidence type="ECO:0000259" key="3">
    <source>
        <dbReference type="PROSITE" id="PS01031"/>
    </source>
</evidence>
<evidence type="ECO:0000256" key="2">
    <source>
        <dbReference type="RuleBase" id="RU003616"/>
    </source>
</evidence>
<dbReference type="InterPro" id="IPR008978">
    <property type="entry name" value="HSP20-like_chaperone"/>
</dbReference>
<evidence type="ECO:0000313" key="5">
    <source>
        <dbReference type="Proteomes" id="UP000593565"/>
    </source>
</evidence>
<gene>
    <name evidence="4" type="ORF">AMELA_G00190060</name>
</gene>
<dbReference type="GO" id="GO:0005737">
    <property type="term" value="C:cytoplasm"/>
    <property type="evidence" value="ECO:0007669"/>
    <property type="project" value="TreeGrafter"/>
</dbReference>
<dbReference type="InterPro" id="IPR002068">
    <property type="entry name" value="A-crystallin/Hsp20_dom"/>
</dbReference>
<reference evidence="4 5" key="1">
    <citation type="submission" date="2020-02" db="EMBL/GenBank/DDBJ databases">
        <title>A chromosome-scale genome assembly of the black bullhead catfish (Ameiurus melas).</title>
        <authorList>
            <person name="Wen M."/>
            <person name="Zham M."/>
            <person name="Cabau C."/>
            <person name="Klopp C."/>
            <person name="Donnadieu C."/>
            <person name="Roques C."/>
            <person name="Bouchez O."/>
            <person name="Lampietro C."/>
            <person name="Jouanno E."/>
            <person name="Herpin A."/>
            <person name="Louis A."/>
            <person name="Berthelot C."/>
            <person name="Parey E."/>
            <person name="Roest-Crollius H."/>
            <person name="Braasch I."/>
            <person name="Postlethwait J."/>
            <person name="Robinson-Rechavi M."/>
            <person name="Echchiki A."/>
            <person name="Begum T."/>
            <person name="Montfort J."/>
            <person name="Schartl M."/>
            <person name="Bobe J."/>
            <person name="Guiguen Y."/>
        </authorList>
    </citation>
    <scope>NUCLEOTIDE SEQUENCE [LARGE SCALE GENOMIC DNA]</scope>
    <source>
        <strain evidence="4">M_S1</strain>
        <tissue evidence="4">Blood</tissue>
    </source>
</reference>
<comment type="similarity">
    <text evidence="1 2">Belongs to the small heat shock protein (HSP20) family.</text>
</comment>
<dbReference type="GO" id="GO:0005634">
    <property type="term" value="C:nucleus"/>
    <property type="evidence" value="ECO:0007669"/>
    <property type="project" value="TreeGrafter"/>
</dbReference>
<dbReference type="Proteomes" id="UP000593565">
    <property type="component" value="Unassembled WGS sequence"/>
</dbReference>
<feature type="domain" description="SHSP" evidence="3">
    <location>
        <begin position="1"/>
        <end position="93"/>
    </location>
</feature>
<dbReference type="PROSITE" id="PS01031">
    <property type="entry name" value="SHSP"/>
    <property type="match status" value="1"/>
</dbReference>
<accession>A0A7J6A8Q8</accession>
<organism evidence="4 5">
    <name type="scientific">Ameiurus melas</name>
    <name type="common">Black bullhead</name>
    <name type="synonym">Silurus melas</name>
    <dbReference type="NCBI Taxonomy" id="219545"/>
    <lineage>
        <taxon>Eukaryota</taxon>
        <taxon>Metazoa</taxon>
        <taxon>Chordata</taxon>
        <taxon>Craniata</taxon>
        <taxon>Vertebrata</taxon>
        <taxon>Euteleostomi</taxon>
        <taxon>Actinopterygii</taxon>
        <taxon>Neopterygii</taxon>
        <taxon>Teleostei</taxon>
        <taxon>Ostariophysi</taxon>
        <taxon>Siluriformes</taxon>
        <taxon>Ictaluridae</taxon>
        <taxon>Ameiurus</taxon>
    </lineage>
</organism>